<dbReference type="Gene3D" id="1.10.1000.11">
    <property type="entry name" value="Arf Nucleotide-binding Site Opener,domain 2"/>
    <property type="match status" value="1"/>
</dbReference>
<feature type="compositionally biased region" description="Low complexity" evidence="2">
    <location>
        <begin position="121"/>
        <end position="135"/>
    </location>
</feature>
<dbReference type="PROSITE" id="PS50190">
    <property type="entry name" value="SEC7"/>
    <property type="match status" value="1"/>
</dbReference>
<evidence type="ECO:0000259" key="3">
    <source>
        <dbReference type="PROSITE" id="PS50003"/>
    </source>
</evidence>
<feature type="compositionally biased region" description="Polar residues" evidence="2">
    <location>
        <begin position="9"/>
        <end position="22"/>
    </location>
</feature>
<dbReference type="SUPFAM" id="SSF50729">
    <property type="entry name" value="PH domain-like"/>
    <property type="match status" value="1"/>
</dbReference>
<evidence type="ECO:0000313" key="6">
    <source>
        <dbReference type="Proteomes" id="UP000008370"/>
    </source>
</evidence>
<dbReference type="GO" id="GO:0005085">
    <property type="term" value="F:guanyl-nucleotide exchange factor activity"/>
    <property type="evidence" value="ECO:0007669"/>
    <property type="project" value="InterPro"/>
</dbReference>
<feature type="region of interest" description="Disordered" evidence="2">
    <location>
        <begin position="1361"/>
        <end position="1383"/>
    </location>
</feature>
<dbReference type="InterPro" id="IPR000904">
    <property type="entry name" value="Sec7_dom"/>
</dbReference>
<dbReference type="GO" id="GO:0032012">
    <property type="term" value="P:regulation of ARF protein signal transduction"/>
    <property type="evidence" value="ECO:0007669"/>
    <property type="project" value="InterPro"/>
</dbReference>
<feature type="region of interest" description="Disordered" evidence="2">
    <location>
        <begin position="1"/>
        <end position="38"/>
    </location>
</feature>
<evidence type="ECO:0000313" key="5">
    <source>
        <dbReference type="EMBL" id="EKM60968.1"/>
    </source>
</evidence>
<feature type="coiled-coil region" evidence="1">
    <location>
        <begin position="1142"/>
        <end position="1173"/>
    </location>
</feature>
<reference evidence="5 6" key="1">
    <citation type="journal article" date="2012" name="BMC Genomics">
        <title>Comparative genomics of the white-rot fungi, Phanerochaete carnosa and P. chrysosporium, to elucidate the genetic basis of the distinct wood types they colonize.</title>
        <authorList>
            <person name="Suzuki H."/>
            <person name="MacDonald J."/>
            <person name="Syed K."/>
            <person name="Salamov A."/>
            <person name="Hori C."/>
            <person name="Aerts A."/>
            <person name="Henrissat B."/>
            <person name="Wiebenga A."/>
            <person name="vanKuyk P.A."/>
            <person name="Barry K."/>
            <person name="Lindquist E."/>
            <person name="LaButti K."/>
            <person name="Lapidus A."/>
            <person name="Lucas S."/>
            <person name="Coutinho P."/>
            <person name="Gong Y."/>
            <person name="Samejima M."/>
            <person name="Mahadevan R."/>
            <person name="Abou-Zaid M."/>
            <person name="de Vries R.P."/>
            <person name="Igarashi K."/>
            <person name="Yadav J.S."/>
            <person name="Grigoriev I.V."/>
            <person name="Master E.R."/>
        </authorList>
    </citation>
    <scope>NUCLEOTIDE SEQUENCE [LARGE SCALE GENOMIC DNA]</scope>
    <source>
        <strain evidence="5 6">HHB-10118-sp</strain>
    </source>
</reference>
<feature type="region of interest" description="Disordered" evidence="2">
    <location>
        <begin position="215"/>
        <end position="515"/>
    </location>
</feature>
<dbReference type="SUPFAM" id="SSF48425">
    <property type="entry name" value="Sec7 domain"/>
    <property type="match status" value="1"/>
</dbReference>
<dbReference type="PANTHER" id="PTHR10663">
    <property type="entry name" value="GUANYL-NUCLEOTIDE EXCHANGE FACTOR"/>
    <property type="match status" value="1"/>
</dbReference>
<dbReference type="GeneID" id="18912252"/>
<dbReference type="Pfam" id="PF00169">
    <property type="entry name" value="PH"/>
    <property type="match status" value="1"/>
</dbReference>
<feature type="region of interest" description="Disordered" evidence="2">
    <location>
        <begin position="964"/>
        <end position="1019"/>
    </location>
</feature>
<dbReference type="InterPro" id="IPR035999">
    <property type="entry name" value="Sec7_dom_sf"/>
</dbReference>
<feature type="region of interest" description="Disordered" evidence="2">
    <location>
        <begin position="1196"/>
        <end position="1215"/>
    </location>
</feature>
<dbReference type="HOGENOM" id="CLU_003769_0_0_1"/>
<dbReference type="EMBL" id="JH930468">
    <property type="protein sequence ID" value="EKM60968.1"/>
    <property type="molecule type" value="Genomic_DNA"/>
</dbReference>
<dbReference type="KEGG" id="pco:PHACADRAFT_204113"/>
<protein>
    <recommendedName>
        <fullName evidence="7">SEC7 domain-containing protein</fullName>
    </recommendedName>
</protein>
<evidence type="ECO:0000256" key="2">
    <source>
        <dbReference type="SAM" id="MobiDB-lite"/>
    </source>
</evidence>
<dbReference type="PANTHER" id="PTHR10663:SF405">
    <property type="entry name" value="ARF GUANINE NUCLEOTIDE EXCHANGE FACTOR SYT1"/>
    <property type="match status" value="1"/>
</dbReference>
<dbReference type="STRING" id="650164.K5WAK7"/>
<dbReference type="PROSITE" id="PS50003">
    <property type="entry name" value="PH_DOMAIN"/>
    <property type="match status" value="1"/>
</dbReference>
<feature type="domain" description="SEC7" evidence="4">
    <location>
        <begin position="485"/>
        <end position="640"/>
    </location>
</feature>
<feature type="compositionally biased region" description="Basic and acidic residues" evidence="2">
    <location>
        <begin position="239"/>
        <end position="255"/>
    </location>
</feature>
<accession>K5WAK7</accession>
<evidence type="ECO:0008006" key="7">
    <source>
        <dbReference type="Google" id="ProtNLM"/>
    </source>
</evidence>
<evidence type="ECO:0000259" key="4">
    <source>
        <dbReference type="PROSITE" id="PS50190"/>
    </source>
</evidence>
<dbReference type="InterPro" id="IPR001849">
    <property type="entry name" value="PH_domain"/>
</dbReference>
<dbReference type="InterPro" id="IPR023394">
    <property type="entry name" value="Sec7_C_sf"/>
</dbReference>
<dbReference type="SMART" id="SM00233">
    <property type="entry name" value="PH"/>
    <property type="match status" value="1"/>
</dbReference>
<dbReference type="Pfam" id="PF01369">
    <property type="entry name" value="Sec7"/>
    <property type="match status" value="1"/>
</dbReference>
<feature type="domain" description="PH" evidence="3">
    <location>
        <begin position="805"/>
        <end position="932"/>
    </location>
</feature>
<feature type="compositionally biased region" description="Low complexity" evidence="2">
    <location>
        <begin position="437"/>
        <end position="480"/>
    </location>
</feature>
<keyword evidence="6" id="KW-1185">Reference proteome</keyword>
<organism evidence="5 6">
    <name type="scientific">Phanerochaete carnosa (strain HHB-10118-sp)</name>
    <name type="common">White-rot fungus</name>
    <name type="synonym">Peniophora carnosa</name>
    <dbReference type="NCBI Taxonomy" id="650164"/>
    <lineage>
        <taxon>Eukaryota</taxon>
        <taxon>Fungi</taxon>
        <taxon>Dikarya</taxon>
        <taxon>Basidiomycota</taxon>
        <taxon>Agaricomycotina</taxon>
        <taxon>Agaricomycetes</taxon>
        <taxon>Polyporales</taxon>
        <taxon>Phanerochaetaceae</taxon>
        <taxon>Phanerochaete</taxon>
    </lineage>
</organism>
<dbReference type="Gene3D" id="2.30.29.30">
    <property type="entry name" value="Pleckstrin-homology domain (PH domain)/Phosphotyrosine-binding domain (PTB)"/>
    <property type="match status" value="1"/>
</dbReference>
<feature type="compositionally biased region" description="Polar residues" evidence="2">
    <location>
        <begin position="1365"/>
        <end position="1377"/>
    </location>
</feature>
<dbReference type="Proteomes" id="UP000008370">
    <property type="component" value="Unassembled WGS sequence"/>
</dbReference>
<feature type="region of interest" description="Disordered" evidence="2">
    <location>
        <begin position="1249"/>
        <end position="1294"/>
    </location>
</feature>
<sequence length="1383" mass="152103">MVGLFHIGTKSSPSRTTQSTDSARPMTPPPPQYAQNGDGATYFAAETTTTTHIVTTTQTTTHFFSLPLWRRRTQQPTPTTIASPTPKSSYADEMGMARGSSLPARDKDLPPTPPLEDEAGPSTRTSSSHPSLSHTSESRNIDPSPSQPYIHRHIPPRSTSSCLSPPVGGAIPEPASQGTTALARAALGLGLPPLMFNAIPDPESSDGSNAISFAVSETRPERKPSMSLSSASIRRAKSFQRESDEERAQSHAALRERRRTRGLSLGPLLTSNEAVKDEMPAERKSLSRKSSFWSRKRNDSHAPPPVTAPPANHFLEQPSLPSLQPVSPFNMETSIGESAGQRSDKLELPSSPDLRRRHSEKLSLSRPAVPSLEHEKSEPSKQGQGQRRQRMKRPQTAGPTARGSRVQSSHFPGPVPITAEPAQMEGPVETTPTNEITSCPTSTPPVSSRPRSTTNPPLLHRLSINIFGSSPSSSPITSHAPTDDFTRSPSTSFSSSRPSPKVSVEIPRPRHDEESPELYLQRLTEAVSKAEVASVLAATADEFHAKALRAYIAQFNFMHDPLDVALRKLLMEVGLPRETQQIDRVMEAFAERYRQCHPTLFTSDDHPYILAFSLIMLHTDAFNKSNKRKMTKADYIKNTRLPGVAPEILDCFYDNTVFAPFIFIEDPLDINGQRGLLPEGPTARRMSTLTSSPGSLSTGGSTLLGKSNKVDPYYLITWNLLDDLRVDIRSHIPLTSPYLYQGTGGTWNEDKLLRAFATAGVVEITSENRYIASPWFGLNVGGGPSTVAMMSAPTFPAVHDLVTLTVTKVGQLLRKEEILEGGRKASSRKWREWSVLLTGSQLLFSRDPNWATMVQTQSHIKNRASAAGSHPLLPRPDEMLSLRDAVAVYDQSYDKHTNTLRLVISDGRHYLLQAKDEQDLNEWISCVNYASTFKSTGVRMRSLGMSGKDIELTGQAAAVSHLRDIQHRDRPSPASRIKTWDGRTSPAAESYQTSSEHTRTPSETTSEEPVTPPLENPSGLFKATFDQVKAELASGNWQGLDTISVRSGRRTRACSLESAFQSPVSPELAEEGHRIPSRTRIIQSKVHDLESKLAVQRSQLDADMRFVKNVAILAPFQRATRDRLQLAVQNVGKRIMQIRLELEKLSCHRDVLIKDLEAEERDWERTKNMALRAAKLELERKHSMPQMSLSVRIDDKASSPIGGEYPQEGPSTETWPQSAAESFHSALDFPIYSGSEDKQRLSVVATLDSPASTVPSDGLSSPFPDAPRPLPLSAHSSMDGGPNLVETGESSRASVVPETFEEQAEEWNKTRAAKRVSLVRLPSDLRMSVLLGKHTRNQTQIPSEDSGTTITPGRAYHPAYHPASSLFSPSTRANSTIDDVLDH</sequence>
<feature type="compositionally biased region" description="Low complexity" evidence="2">
    <location>
        <begin position="487"/>
        <end position="500"/>
    </location>
</feature>
<feature type="compositionally biased region" description="Low complexity" evidence="2">
    <location>
        <begin position="317"/>
        <end position="328"/>
    </location>
</feature>
<keyword evidence="1" id="KW-0175">Coiled coil</keyword>
<name>K5WAK7_PHACS</name>
<feature type="region of interest" description="Disordered" evidence="2">
    <location>
        <begin position="67"/>
        <end position="175"/>
    </location>
</feature>
<proteinExistence type="predicted"/>
<dbReference type="InterPro" id="IPR011993">
    <property type="entry name" value="PH-like_dom_sf"/>
</dbReference>
<feature type="compositionally biased region" description="Polar residues" evidence="2">
    <location>
        <begin position="1249"/>
        <end position="1259"/>
    </location>
</feature>
<dbReference type="RefSeq" id="XP_007390407.1">
    <property type="nucleotide sequence ID" value="XM_007390345.1"/>
</dbReference>
<dbReference type="OrthoDB" id="430364at2759"/>
<dbReference type="SMART" id="SM00222">
    <property type="entry name" value="Sec7"/>
    <property type="match status" value="1"/>
</dbReference>
<feature type="compositionally biased region" description="Basic and acidic residues" evidence="2">
    <location>
        <begin position="274"/>
        <end position="285"/>
    </location>
</feature>
<dbReference type="InParanoid" id="K5WAK7"/>
<gene>
    <name evidence="5" type="ORF">PHACADRAFT_204113</name>
</gene>
<evidence type="ECO:0000256" key="1">
    <source>
        <dbReference type="SAM" id="Coils"/>
    </source>
</evidence>